<comment type="catalytic activity">
    <reaction evidence="1">
        <text>an N-(ADP-alpha-D-ribosyl)-thymidine in DNA + H2O = a thymidine in DNA + ADP-D-ribose</text>
        <dbReference type="Rhea" id="RHEA:71655"/>
        <dbReference type="Rhea" id="RHEA-COMP:13556"/>
        <dbReference type="Rhea" id="RHEA-COMP:18051"/>
        <dbReference type="ChEBI" id="CHEBI:15377"/>
        <dbReference type="ChEBI" id="CHEBI:57967"/>
        <dbReference type="ChEBI" id="CHEBI:137386"/>
        <dbReference type="ChEBI" id="CHEBI:191199"/>
    </reaction>
    <physiologicalReaction direction="left-to-right" evidence="1">
        <dbReference type="Rhea" id="RHEA:71656"/>
    </physiologicalReaction>
</comment>
<dbReference type="PANTHER" id="PTHR12521:SF0">
    <property type="entry name" value="ADP-RIBOSE GLYCOHYDROLASE OARD1"/>
    <property type="match status" value="1"/>
</dbReference>
<reference evidence="3" key="1">
    <citation type="submission" date="2019-02" db="EMBL/GenBank/DDBJ databases">
        <authorList>
            <person name="Gruber-Vodicka R. H."/>
            <person name="Seah K. B. B."/>
        </authorList>
    </citation>
    <scope>NUCLEOTIDE SEQUENCE</scope>
    <source>
        <strain evidence="3">BECK_BZ106</strain>
    </source>
</reference>
<gene>
    <name evidence="3" type="ORF">BECKFW1821B_GA0114236_101626</name>
</gene>
<feature type="domain" description="Macro" evidence="2">
    <location>
        <begin position="1"/>
        <end position="162"/>
    </location>
</feature>
<dbReference type="EMBL" id="CAADFD010000016">
    <property type="protein sequence ID" value="VFJ53912.1"/>
    <property type="molecule type" value="Genomic_DNA"/>
</dbReference>
<dbReference type="PANTHER" id="PTHR12521">
    <property type="entry name" value="PROTEIN C6ORF130"/>
    <property type="match status" value="1"/>
</dbReference>
<dbReference type="Pfam" id="PF01661">
    <property type="entry name" value="Macro"/>
    <property type="match status" value="1"/>
</dbReference>
<evidence type="ECO:0000256" key="1">
    <source>
        <dbReference type="ARBA" id="ARBA00035885"/>
    </source>
</evidence>
<dbReference type="SUPFAM" id="SSF52949">
    <property type="entry name" value="Macro domain-like"/>
    <property type="match status" value="1"/>
</dbReference>
<dbReference type="Gene3D" id="3.40.220.10">
    <property type="entry name" value="Leucine Aminopeptidase, subunit E, domain 1"/>
    <property type="match status" value="1"/>
</dbReference>
<organism evidence="3">
    <name type="scientific">Candidatus Kentrum sp. FW</name>
    <dbReference type="NCBI Taxonomy" id="2126338"/>
    <lineage>
        <taxon>Bacteria</taxon>
        <taxon>Pseudomonadati</taxon>
        <taxon>Pseudomonadota</taxon>
        <taxon>Gammaproteobacteria</taxon>
        <taxon>Candidatus Kentrum</taxon>
    </lineage>
</organism>
<sequence length="371" mass="42585">MIKVLIGDLFETKAKSIVNTVNCVGVMGKGIAQVFKKRFPEMFNDYAQRCHLKQVQPGVPYLYTDMLGVSIINFPTKDHWRSPSRLDDMIRGLEIFIETYEEWGIESVAFPPLGCGNGGLEWSVVGPVMYQRLSALNIPIEIYAPYGTPKQQLTEEFLSRAMSNSHFVKGHKQKKLTAPWVALLEVIHRLQKQPYANPVGRTIFQKISYIFTEQGVDTGFHFKQGSYGPFSVEVKEALSVFANANLIQEQQLGRMMALRIGPEYESVRTRFVDRFKPFEKKINKTVDLFSRIKSTTQAEEVTTVLYAARKLKKDRKDTSVSEQDVYDFILDWKKNWRTDEKKAAIASAIRNLEMLGWLRLQYSDSLPMEDL</sequence>
<dbReference type="SMART" id="SM00506">
    <property type="entry name" value="A1pp"/>
    <property type="match status" value="1"/>
</dbReference>
<evidence type="ECO:0000313" key="3">
    <source>
        <dbReference type="EMBL" id="VFJ53912.1"/>
    </source>
</evidence>
<evidence type="ECO:0000259" key="2">
    <source>
        <dbReference type="PROSITE" id="PS51154"/>
    </source>
</evidence>
<dbReference type="AlphaFoldDB" id="A0A450SKA1"/>
<dbReference type="InterPro" id="IPR043472">
    <property type="entry name" value="Macro_dom-like"/>
</dbReference>
<protein>
    <submittedName>
        <fullName evidence="3">O-acetyl-ADP-ribose deacetylase (Regulator of RNase III), contains Macro domain</fullName>
    </submittedName>
</protein>
<name>A0A450SKA1_9GAMM</name>
<dbReference type="PROSITE" id="PS51154">
    <property type="entry name" value="MACRO"/>
    <property type="match status" value="1"/>
</dbReference>
<dbReference type="CDD" id="cd02901">
    <property type="entry name" value="Macro_Poa1p-like"/>
    <property type="match status" value="1"/>
</dbReference>
<accession>A0A450SKA1</accession>
<dbReference type="InterPro" id="IPR002589">
    <property type="entry name" value="Macro_dom"/>
</dbReference>
<proteinExistence type="predicted"/>
<dbReference type="InterPro" id="IPR050892">
    <property type="entry name" value="ADP-ribose_metab_enzymes"/>
</dbReference>
<dbReference type="GO" id="GO:0140291">
    <property type="term" value="P:peptidyl-glutamate ADP-deribosylation"/>
    <property type="evidence" value="ECO:0007669"/>
    <property type="project" value="TreeGrafter"/>
</dbReference>